<proteinExistence type="predicted"/>
<accession>A0A1J5AXP3</accession>
<evidence type="ECO:0000313" key="3">
    <source>
        <dbReference type="EMBL" id="OIP03276.1"/>
    </source>
</evidence>
<dbReference type="EMBL" id="MNXQ01000043">
    <property type="protein sequence ID" value="OIP03276.1"/>
    <property type="molecule type" value="Genomic_DNA"/>
</dbReference>
<comment type="caution">
    <text evidence="3">The sequence shown here is derived from an EMBL/GenBank/DDBJ whole genome shotgun (WGS) entry which is preliminary data.</text>
</comment>
<keyword evidence="2" id="KW-0732">Signal</keyword>
<name>A0A1J5AXP3_9BACT</name>
<feature type="signal peptide" evidence="2">
    <location>
        <begin position="1"/>
        <end position="23"/>
    </location>
</feature>
<reference evidence="3 4" key="1">
    <citation type="journal article" date="2016" name="Environ. Microbiol.">
        <title>Genomic resolution of a cold subsurface aquifer community provides metabolic insights for novel microbes adapted to high CO concentrations.</title>
        <authorList>
            <person name="Probst A.J."/>
            <person name="Castelle C.J."/>
            <person name="Singh A."/>
            <person name="Brown C.T."/>
            <person name="Anantharaman K."/>
            <person name="Sharon I."/>
            <person name="Hug L.A."/>
            <person name="Burstein D."/>
            <person name="Emerson J.B."/>
            <person name="Thomas B.C."/>
            <person name="Banfield J.F."/>
        </authorList>
    </citation>
    <scope>NUCLEOTIDE SEQUENCE [LARGE SCALE GENOMIC DNA]</scope>
    <source>
        <strain evidence="3">CG2_30_44_31</strain>
    </source>
</reference>
<feature type="region of interest" description="Disordered" evidence="1">
    <location>
        <begin position="209"/>
        <end position="232"/>
    </location>
</feature>
<evidence type="ECO:0000256" key="1">
    <source>
        <dbReference type="SAM" id="MobiDB-lite"/>
    </source>
</evidence>
<feature type="chain" id="PRO_5012000917" description="DUF5666 domain-containing protein" evidence="2">
    <location>
        <begin position="24"/>
        <end position="232"/>
    </location>
</feature>
<evidence type="ECO:0000256" key="2">
    <source>
        <dbReference type="SAM" id="SignalP"/>
    </source>
</evidence>
<dbReference type="Proteomes" id="UP000183605">
    <property type="component" value="Unassembled WGS sequence"/>
</dbReference>
<protein>
    <recommendedName>
        <fullName evidence="5">DUF5666 domain-containing protein</fullName>
    </recommendedName>
</protein>
<dbReference type="AlphaFoldDB" id="A0A1J5AXP3"/>
<gene>
    <name evidence="3" type="ORF">AUK18_02310</name>
</gene>
<evidence type="ECO:0000313" key="4">
    <source>
        <dbReference type="Proteomes" id="UP000183605"/>
    </source>
</evidence>
<organism evidence="3 4">
    <name type="scientific">Candidatus Beckwithbacteria bacterium CG2_30_44_31</name>
    <dbReference type="NCBI Taxonomy" id="1805035"/>
    <lineage>
        <taxon>Bacteria</taxon>
        <taxon>Candidatus Beckwithiibacteriota</taxon>
    </lineage>
</organism>
<sequence>MKKFLILIFSFSLLVFSFSAAIAADEATDSSVTTKIKERLEKTAEQGLDTIKEELTSQSLSPRKKAYVGLVKSVTDDLITLEYKSQTYPVYLDVATPARQDDFLLTMGFFFPDNNQFHAKKILVLDTPQPPINRQLFSGQIQEIDGNKITVNNKSLTINSQTELTIQGIEKSSTDDLELKDNLFAIVTLDKNGDIDQVRDILVIPGKNNPAAMTPTNATESALPATDSATIE</sequence>
<evidence type="ECO:0008006" key="5">
    <source>
        <dbReference type="Google" id="ProtNLM"/>
    </source>
</evidence>